<evidence type="ECO:0000313" key="1">
    <source>
        <dbReference type="EMBL" id="OWZ07435.1"/>
    </source>
</evidence>
<dbReference type="Proteomes" id="UP000198211">
    <property type="component" value="Unassembled WGS sequence"/>
</dbReference>
<reference evidence="2" key="1">
    <citation type="submission" date="2017-03" db="EMBL/GenBank/DDBJ databases">
        <title>Phytopthora megakarya and P. palmivora, two closely related causual agents of cacao black pod achieved similar genome size and gene model numbers by different mechanisms.</title>
        <authorList>
            <person name="Ali S."/>
            <person name="Shao J."/>
            <person name="Larry D.J."/>
            <person name="Kronmiller B."/>
            <person name="Shen D."/>
            <person name="Strem M.D."/>
            <person name="Melnick R.L."/>
            <person name="Guiltinan M.J."/>
            <person name="Tyler B.M."/>
            <person name="Meinhardt L.W."/>
            <person name="Bailey B.A."/>
        </authorList>
    </citation>
    <scope>NUCLEOTIDE SEQUENCE [LARGE SCALE GENOMIC DNA]</scope>
    <source>
        <strain evidence="2">zdho120</strain>
    </source>
</reference>
<dbReference type="EMBL" id="NBNE01003538">
    <property type="protein sequence ID" value="OWZ07435.1"/>
    <property type="molecule type" value="Genomic_DNA"/>
</dbReference>
<comment type="caution">
    <text evidence="1">The sequence shown here is derived from an EMBL/GenBank/DDBJ whole genome shotgun (WGS) entry which is preliminary data.</text>
</comment>
<proteinExistence type="predicted"/>
<sequence>MRVLEILKLSKVCRTSTKVQSAIISIGNILDFLINDVEWNLAIGQHASVIASIQDTVMSIESARHFGKINSKEEEEYLILENTEHLVSVRKEHPGDVVKFKRLTGLQMYHVDCLQLSTRPYGMKV</sequence>
<gene>
    <name evidence="1" type="ORF">PHMEG_00020170</name>
</gene>
<dbReference type="AlphaFoldDB" id="A0A225VQ30"/>
<organism evidence="1 2">
    <name type="scientific">Phytophthora megakarya</name>
    <dbReference type="NCBI Taxonomy" id="4795"/>
    <lineage>
        <taxon>Eukaryota</taxon>
        <taxon>Sar</taxon>
        <taxon>Stramenopiles</taxon>
        <taxon>Oomycota</taxon>
        <taxon>Peronosporomycetes</taxon>
        <taxon>Peronosporales</taxon>
        <taxon>Peronosporaceae</taxon>
        <taxon>Phytophthora</taxon>
    </lineage>
</organism>
<accession>A0A225VQ30</accession>
<protein>
    <submittedName>
        <fullName evidence="1">Uncharacterized protein</fullName>
    </submittedName>
</protein>
<keyword evidence="2" id="KW-1185">Reference proteome</keyword>
<evidence type="ECO:0000313" key="2">
    <source>
        <dbReference type="Proteomes" id="UP000198211"/>
    </source>
</evidence>
<name>A0A225VQ30_9STRA</name>